<dbReference type="Gene3D" id="3.10.350.10">
    <property type="entry name" value="LysM domain"/>
    <property type="match status" value="1"/>
</dbReference>
<proteinExistence type="predicted"/>
<evidence type="ECO:0000313" key="2">
    <source>
        <dbReference type="EMBL" id="MCL1633110.1"/>
    </source>
</evidence>
<dbReference type="Pfam" id="PF04773">
    <property type="entry name" value="FecR"/>
    <property type="match status" value="1"/>
</dbReference>
<dbReference type="PIRSF" id="PIRSF029644">
    <property type="entry name" value="UCP029644"/>
    <property type="match status" value="1"/>
</dbReference>
<dbReference type="Pfam" id="PF01476">
    <property type="entry name" value="LysM"/>
    <property type="match status" value="1"/>
</dbReference>
<dbReference type="Proteomes" id="UP001431217">
    <property type="component" value="Unassembled WGS sequence"/>
</dbReference>
<organism evidence="2 3">
    <name type="scientific">Luteimonas galliterrae</name>
    <dbReference type="NCBI Taxonomy" id="2940486"/>
    <lineage>
        <taxon>Bacteria</taxon>
        <taxon>Pseudomonadati</taxon>
        <taxon>Pseudomonadota</taxon>
        <taxon>Gammaproteobacteria</taxon>
        <taxon>Lysobacterales</taxon>
        <taxon>Lysobacteraceae</taxon>
        <taxon>Luteimonas</taxon>
    </lineage>
</organism>
<comment type="caution">
    <text evidence="2">The sequence shown here is derived from an EMBL/GenBank/DDBJ whole genome shotgun (WGS) entry which is preliminary data.</text>
</comment>
<dbReference type="EMBL" id="JAMBEP010000001">
    <property type="protein sequence ID" value="MCL1633110.1"/>
    <property type="molecule type" value="Genomic_DNA"/>
</dbReference>
<dbReference type="Gene3D" id="2.60.40.10">
    <property type="entry name" value="Immunoglobulins"/>
    <property type="match status" value="2"/>
</dbReference>
<sequence length="531" mass="56707">MSFLALLAAGSASAQEWRYRVRPGDTVWDLCAKYVRKDVAWQRLQAHNAIADPYRLPPGSLLRIPVAWLKLQPAKARVLGVQGAAFAQMGSAAKAFAVAEGMLLGIGTRLRTSKGASLTLQFVDGSRLLLQSDSELILDKLSAYGATGMVDTRVRLPRGRTTHSIKRMRGPASRFIIETPSAMSSVRGTQFRVGSDGSRTQAEVLEGSVAVRGGKRQVLLKPGQGTASDRGGGIAAASRLLPAPEPRSIALRAGQLSWAPVSGAHRYRGQISATPDFVTLIVDEVSERPAIPLPALGNGRYHLRVRGIDANGIEGYDAIGQASVSLQPPFAIAPVDGSATGAERPRFRWASMGDGARYRFQLAAGDGGFESPLVDEPALQKTELRIAQALPPGEYRWRVAVVDGDGQASPFSDGVRFRVQPGNGPAVESGVDEADKKALHVRWPAGEAGQRYRFQLSRKPDFSKLEVDREIDTPYVTVPGLRSGTWYARTQAIDSDGYAGPFGPAQSIKLGCLPCRIAAIGGGAALLLLAL</sequence>
<feature type="domain" description="LysM" evidence="1">
    <location>
        <begin position="18"/>
        <end position="65"/>
    </location>
</feature>
<protein>
    <submittedName>
        <fullName evidence="2">FecR domain-containing protein</fullName>
    </submittedName>
</protein>
<dbReference type="PANTHER" id="PTHR38731">
    <property type="entry name" value="LIPL45-RELATED LIPOPROTEIN-RELATED"/>
    <property type="match status" value="1"/>
</dbReference>
<dbReference type="InterPro" id="IPR013783">
    <property type="entry name" value="Ig-like_fold"/>
</dbReference>
<dbReference type="InterPro" id="IPR036779">
    <property type="entry name" value="LysM_dom_sf"/>
</dbReference>
<dbReference type="CDD" id="cd00118">
    <property type="entry name" value="LysM"/>
    <property type="match status" value="1"/>
</dbReference>
<accession>A0ABT0ME21</accession>
<dbReference type="RefSeq" id="WP_249469794.1">
    <property type="nucleotide sequence ID" value="NZ_JAMBEP010000001.1"/>
</dbReference>
<dbReference type="SUPFAM" id="SSF54106">
    <property type="entry name" value="LysM domain"/>
    <property type="match status" value="1"/>
</dbReference>
<dbReference type="InterPro" id="IPR016930">
    <property type="entry name" value="UCP029644"/>
</dbReference>
<name>A0ABT0ME21_9GAMM</name>
<keyword evidence="3" id="KW-1185">Reference proteome</keyword>
<reference evidence="2 3" key="1">
    <citation type="submission" date="2022-05" db="EMBL/GenBank/DDBJ databases">
        <title>Luteimonas sp. SX5, whole genome shotgun sequencing project.</title>
        <authorList>
            <person name="Zhao G."/>
            <person name="Shen L."/>
        </authorList>
    </citation>
    <scope>NUCLEOTIDE SEQUENCE [LARGE SCALE GENOMIC DNA]</scope>
    <source>
        <strain evidence="2 3">SX5</strain>
    </source>
</reference>
<dbReference type="SMART" id="SM00257">
    <property type="entry name" value="LysM"/>
    <property type="match status" value="1"/>
</dbReference>
<evidence type="ECO:0000313" key="3">
    <source>
        <dbReference type="Proteomes" id="UP001431217"/>
    </source>
</evidence>
<dbReference type="Gene3D" id="2.60.120.1440">
    <property type="match status" value="1"/>
</dbReference>
<dbReference type="InterPro" id="IPR018392">
    <property type="entry name" value="LysM"/>
</dbReference>
<dbReference type="InterPro" id="IPR006860">
    <property type="entry name" value="FecR"/>
</dbReference>
<evidence type="ECO:0000259" key="1">
    <source>
        <dbReference type="SMART" id="SM00257"/>
    </source>
</evidence>
<gene>
    <name evidence="2" type="ORF">M2650_00395</name>
</gene>